<protein>
    <submittedName>
        <fullName evidence="6">Beta-glucosidase</fullName>
    </submittedName>
</protein>
<evidence type="ECO:0000256" key="3">
    <source>
        <dbReference type="SAM" id="MobiDB-lite"/>
    </source>
</evidence>
<dbReference type="PRINTS" id="PR00133">
    <property type="entry name" value="GLHYDRLASE3"/>
</dbReference>
<feature type="region of interest" description="Disordered" evidence="3">
    <location>
        <begin position="1"/>
        <end position="24"/>
    </location>
</feature>
<comment type="caution">
    <text evidence="6">The sequence shown here is derived from an EMBL/GenBank/DDBJ whole genome shotgun (WGS) entry which is preliminary data.</text>
</comment>
<evidence type="ECO:0000313" key="6">
    <source>
        <dbReference type="EMBL" id="MST60963.1"/>
    </source>
</evidence>
<dbReference type="Gene3D" id="3.20.20.300">
    <property type="entry name" value="Glycoside hydrolase, family 3, N-terminal domain"/>
    <property type="match status" value="1"/>
</dbReference>
<evidence type="ECO:0000259" key="5">
    <source>
        <dbReference type="SMART" id="SM01217"/>
    </source>
</evidence>
<comment type="similarity">
    <text evidence="1">Belongs to the glycosyl hydrolase 3 family.</text>
</comment>
<sequence length="955" mass="103115">MAEKDVRSRAAAAPLASGGEPKPAKQVKRPKRVLFVLMIALSVLVVGVTGVVGVVVSPYFDLATTFMTKPDMSSKSVKKASAATRAVTEQVEGEAIVLLKNQDGALPLSSTGKVNVFGSTADNNFSYGGTGSGSGDASKNVTLYQGLKNAGLKLNPELVKFYQKSAKSSKDMGRVGTDWNLYELPQAKYDQKLIDNAKSYSDTALVVLTRKGGEGFDLPTDMASYKGSEAGRSYLQLTPNEEDLLAMAKANFKKVVVVLNSPNTMELGFLNDPKIQAAIWVGTPGSTGCNAIGKVLTGAVNPSGRTVDTFAYDLKSAPSYYNFGAHDYSNVKHGNNALFAGTGDATSGKENVHWVDYAEGIYVGYRYYETAAADGYIDYSKTVQFPFGYGLSYTSFDEKIKDFSDDGTNVTMTVSVTNAGKVSGKDVVEGYYSAPYTKGGIEKSAVVLGGFAKTKLLEPGETQDVKISWTHEDMASYDYTHAKSEKGAYVLEAGDYQVSLRRNSHDVVDTRTVHVDRDYVFDDAHDGKRASDKQTATNEFDDVSNGDGITYLSRADWKGTFPTMAPATKKASAAVKDALDNPAAIKNPKVNDVTYGAKNGLELKDMKGLSYDDKKWDKLLDQMTLKEQKMLVGNAGWMTFSAKSVGKPAVVECDGPNGLNNIMAGYNGTQLAGQSTLGMTWNARLAQKVGELFAKEAHELKVAGLYAPGADCHRSAFGGRNYEYVSEDGLLTGKIVAAEVRGIQDNGVYCYLKHFALNDQETHRCDAGGLVTWANEQAMREIYLKPFEIAVKEAHCRAMMSSYNKLGTTPAAESYALLTKVLRGEWGFRGSVVTDCILAADTVDINRGLRAGNDLYLSFLQNTRLTKDTLDTPAGHQALRRAAHNVLYTEANSDAASVGMYGQAAVITAAEIVDAAVIALLATYFVRRHKKMAKWRAQEAAAGRLEPKRGKGDAK</sequence>
<dbReference type="InterPro" id="IPR036962">
    <property type="entry name" value="Glyco_hydro_3_N_sf"/>
</dbReference>
<dbReference type="Proteomes" id="UP000434342">
    <property type="component" value="Unassembled WGS sequence"/>
</dbReference>
<dbReference type="GO" id="GO:0005975">
    <property type="term" value="P:carbohydrate metabolic process"/>
    <property type="evidence" value="ECO:0007669"/>
    <property type="project" value="InterPro"/>
</dbReference>
<keyword evidence="4" id="KW-0472">Membrane</keyword>
<feature type="transmembrane region" description="Helical" evidence="4">
    <location>
        <begin position="33"/>
        <end position="60"/>
    </location>
</feature>
<dbReference type="SMART" id="SM01217">
    <property type="entry name" value="Fn3_like"/>
    <property type="match status" value="1"/>
</dbReference>
<dbReference type="Pfam" id="PF14310">
    <property type="entry name" value="Fn3-like"/>
    <property type="match status" value="1"/>
</dbReference>
<dbReference type="Pfam" id="PF01915">
    <property type="entry name" value="Glyco_hydro_3_C"/>
    <property type="match status" value="1"/>
</dbReference>
<dbReference type="InterPro" id="IPR026891">
    <property type="entry name" value="Fn3-like"/>
</dbReference>
<dbReference type="SUPFAM" id="SSF51445">
    <property type="entry name" value="(Trans)glycosidases"/>
    <property type="match status" value="1"/>
</dbReference>
<dbReference type="InterPro" id="IPR036881">
    <property type="entry name" value="Glyco_hydro_3_C_sf"/>
</dbReference>
<dbReference type="Gene3D" id="3.40.50.1700">
    <property type="entry name" value="Glycoside hydrolase family 3 C-terminal domain"/>
    <property type="match status" value="1"/>
</dbReference>
<keyword evidence="2" id="KW-0378">Hydrolase</keyword>
<feature type="domain" description="Fibronectin type III-like" evidence="5">
    <location>
        <begin position="426"/>
        <end position="504"/>
    </location>
</feature>
<gene>
    <name evidence="6" type="ORF">FYJ69_08645</name>
</gene>
<dbReference type="InterPro" id="IPR050288">
    <property type="entry name" value="Cellulose_deg_GH3"/>
</dbReference>
<dbReference type="InterPro" id="IPR013783">
    <property type="entry name" value="Ig-like_fold"/>
</dbReference>
<dbReference type="InterPro" id="IPR002772">
    <property type="entry name" value="Glyco_hydro_3_C"/>
</dbReference>
<dbReference type="InterPro" id="IPR017853">
    <property type="entry name" value="GH"/>
</dbReference>
<feature type="transmembrane region" description="Helical" evidence="4">
    <location>
        <begin position="900"/>
        <end position="926"/>
    </location>
</feature>
<dbReference type="Gene3D" id="2.60.40.10">
    <property type="entry name" value="Immunoglobulins"/>
    <property type="match status" value="1"/>
</dbReference>
<dbReference type="AlphaFoldDB" id="A0A6N7XBR0"/>
<name>A0A6N7XBR0_9ACTN</name>
<evidence type="ECO:0000256" key="4">
    <source>
        <dbReference type="SAM" id="Phobius"/>
    </source>
</evidence>
<accession>A0A6N7XBR0</accession>
<dbReference type="RefSeq" id="WP_154541806.1">
    <property type="nucleotide sequence ID" value="NZ_VUND01000002.1"/>
</dbReference>
<evidence type="ECO:0000256" key="1">
    <source>
        <dbReference type="ARBA" id="ARBA00005336"/>
    </source>
</evidence>
<dbReference type="PANTHER" id="PTHR42715">
    <property type="entry name" value="BETA-GLUCOSIDASE"/>
    <property type="match status" value="1"/>
</dbReference>
<reference evidence="6 7" key="1">
    <citation type="submission" date="2019-08" db="EMBL/GenBank/DDBJ databases">
        <title>In-depth cultivation of the pig gut microbiome towards novel bacterial diversity and tailored functional studies.</title>
        <authorList>
            <person name="Wylensek D."/>
            <person name="Hitch T.C.A."/>
            <person name="Clavel T."/>
        </authorList>
    </citation>
    <scope>NUCLEOTIDE SEQUENCE [LARGE SCALE GENOMIC DNA]</scope>
    <source>
        <strain evidence="6 7">WB01_CNA04</strain>
    </source>
</reference>
<dbReference type="GO" id="GO:0004553">
    <property type="term" value="F:hydrolase activity, hydrolyzing O-glycosyl compounds"/>
    <property type="evidence" value="ECO:0007669"/>
    <property type="project" value="InterPro"/>
</dbReference>
<dbReference type="InterPro" id="IPR001764">
    <property type="entry name" value="Glyco_hydro_3_N"/>
</dbReference>
<keyword evidence="4" id="KW-1133">Transmembrane helix</keyword>
<organism evidence="6 7">
    <name type="scientific">Parafannyhessea umbonata</name>
    <dbReference type="NCBI Taxonomy" id="604330"/>
    <lineage>
        <taxon>Bacteria</taxon>
        <taxon>Bacillati</taxon>
        <taxon>Actinomycetota</taxon>
        <taxon>Coriobacteriia</taxon>
        <taxon>Coriobacteriales</taxon>
        <taxon>Atopobiaceae</taxon>
        <taxon>Parafannyhessea</taxon>
    </lineage>
</organism>
<dbReference type="SUPFAM" id="SSF52279">
    <property type="entry name" value="Beta-D-glucan exohydrolase, C-terminal domain"/>
    <property type="match status" value="1"/>
</dbReference>
<evidence type="ECO:0000313" key="7">
    <source>
        <dbReference type="Proteomes" id="UP000434342"/>
    </source>
</evidence>
<dbReference type="PANTHER" id="PTHR42715:SF10">
    <property type="entry name" value="BETA-GLUCOSIDASE"/>
    <property type="match status" value="1"/>
</dbReference>
<evidence type="ECO:0000256" key="2">
    <source>
        <dbReference type="ARBA" id="ARBA00022801"/>
    </source>
</evidence>
<keyword evidence="4" id="KW-0812">Transmembrane</keyword>
<dbReference type="EMBL" id="VUND01000002">
    <property type="protein sequence ID" value="MST60963.1"/>
    <property type="molecule type" value="Genomic_DNA"/>
</dbReference>
<dbReference type="Pfam" id="PF00933">
    <property type="entry name" value="Glyco_hydro_3"/>
    <property type="match status" value="1"/>
</dbReference>
<proteinExistence type="inferred from homology"/>